<dbReference type="RefSeq" id="WP_005942459.1">
    <property type="nucleotide sequence ID" value="NZ_ATVK01000058.1"/>
</dbReference>
<feature type="transmembrane region" description="Helical" evidence="1">
    <location>
        <begin position="58"/>
        <end position="81"/>
    </location>
</feature>
<feature type="transmembrane region" description="Helical" evidence="1">
    <location>
        <begin position="33"/>
        <end position="51"/>
    </location>
</feature>
<sequence length="165" mass="16549">MITRTNGLLAGVVSLILGAAAHGVAGGFVPDIGQLLILGAIAAGVGTIRSAQKTDSPLAIAAVLVAGQAASHGVLTVIGAHAGHHQVHTAAMLGWHVAAVPAAAVLLCAAAWLLRLVCAQVQLVVAPRYRRIRPAAAARVASLVDVPHHLTPRLSVGMRAPPVAG</sequence>
<dbReference type="EMBL" id="BANT01000038">
    <property type="protein sequence ID" value="GAC58407.1"/>
    <property type="molecule type" value="Genomic_DNA"/>
</dbReference>
<organism evidence="2 3">
    <name type="scientific">Gordonia hirsuta DSM 44140 = NBRC 16056</name>
    <dbReference type="NCBI Taxonomy" id="1121927"/>
    <lineage>
        <taxon>Bacteria</taxon>
        <taxon>Bacillati</taxon>
        <taxon>Actinomycetota</taxon>
        <taxon>Actinomycetes</taxon>
        <taxon>Mycobacteriales</taxon>
        <taxon>Gordoniaceae</taxon>
        <taxon>Gordonia</taxon>
    </lineage>
</organism>
<evidence type="ECO:0000313" key="2">
    <source>
        <dbReference type="EMBL" id="GAC58407.1"/>
    </source>
</evidence>
<evidence type="ECO:0000256" key="1">
    <source>
        <dbReference type="SAM" id="Phobius"/>
    </source>
</evidence>
<gene>
    <name evidence="2" type="ORF">GOHSU_38_00460</name>
</gene>
<comment type="caution">
    <text evidence="2">The sequence shown here is derived from an EMBL/GenBank/DDBJ whole genome shotgun (WGS) entry which is preliminary data.</text>
</comment>
<dbReference type="eggNOG" id="ENOG5031VV0">
    <property type="taxonomic scope" value="Bacteria"/>
</dbReference>
<reference evidence="2 3" key="1">
    <citation type="submission" date="2012-12" db="EMBL/GenBank/DDBJ databases">
        <title>Whole genome shotgun sequence of Gordonia hirsuta NBRC 16056.</title>
        <authorList>
            <person name="Isaki-Nakamura S."/>
            <person name="Hosoyama A."/>
            <person name="Tsuchikane K."/>
            <person name="Katsumata H."/>
            <person name="Baba S."/>
            <person name="Yamazaki S."/>
            <person name="Fujita N."/>
        </authorList>
    </citation>
    <scope>NUCLEOTIDE SEQUENCE [LARGE SCALE GENOMIC DNA]</scope>
    <source>
        <strain evidence="2 3">NBRC 16056</strain>
    </source>
</reference>
<name>L7LEB2_9ACTN</name>
<keyword evidence="3" id="KW-1185">Reference proteome</keyword>
<accession>L7LEB2</accession>
<proteinExistence type="predicted"/>
<keyword evidence="1" id="KW-1133">Transmembrane helix</keyword>
<protein>
    <submittedName>
        <fullName evidence="2">Uncharacterized protein</fullName>
    </submittedName>
</protein>
<feature type="transmembrane region" description="Helical" evidence="1">
    <location>
        <begin position="93"/>
        <end position="114"/>
    </location>
</feature>
<dbReference type="STRING" id="1121927.GOHSU_38_00460"/>
<evidence type="ECO:0000313" key="3">
    <source>
        <dbReference type="Proteomes" id="UP000053405"/>
    </source>
</evidence>
<dbReference type="Proteomes" id="UP000053405">
    <property type="component" value="Unassembled WGS sequence"/>
</dbReference>
<keyword evidence="1" id="KW-0812">Transmembrane</keyword>
<keyword evidence="1" id="KW-0472">Membrane</keyword>
<dbReference type="AlphaFoldDB" id="L7LEB2"/>